<accession>J0P3M9</accession>
<protein>
    <submittedName>
        <fullName evidence="1">Uncharacterized protein</fullName>
    </submittedName>
</protein>
<proteinExistence type="predicted"/>
<evidence type="ECO:0000313" key="1">
    <source>
        <dbReference type="EMBL" id="EJF54439.1"/>
    </source>
</evidence>
<evidence type="ECO:0000313" key="2">
    <source>
        <dbReference type="Proteomes" id="UP000005113"/>
    </source>
</evidence>
<gene>
    <name evidence="1" type="ORF">SapgrDRAFT_2784</name>
</gene>
<dbReference type="AlphaFoldDB" id="J0P3M9"/>
<name>J0P3M9_9BACT</name>
<dbReference type="Proteomes" id="UP000005113">
    <property type="component" value="Unassembled WGS sequence"/>
</dbReference>
<organism evidence="1 2">
    <name type="scientific">Saprospira grandis DSM 2844</name>
    <dbReference type="NCBI Taxonomy" id="694433"/>
    <lineage>
        <taxon>Bacteria</taxon>
        <taxon>Pseudomonadati</taxon>
        <taxon>Bacteroidota</taxon>
        <taxon>Saprospiria</taxon>
        <taxon>Saprospirales</taxon>
        <taxon>Saprospiraceae</taxon>
        <taxon>Saprospira</taxon>
    </lineage>
</organism>
<dbReference type="EMBL" id="JH719942">
    <property type="protein sequence ID" value="EJF54439.1"/>
    <property type="molecule type" value="Genomic_DNA"/>
</dbReference>
<reference evidence="2" key="1">
    <citation type="journal article" date="2012" name="Stand. Genomic Sci.">
        <title>Permanent draft genome sequence of the gliding predator Saprospira grandis strain Sa g1 (= HR1).</title>
        <authorList>
            <person name="Mavromatis K."/>
            <person name="Chertkov O."/>
            <person name="Lapidus A."/>
            <person name="Nolan M."/>
            <person name="Lucas S."/>
            <person name="Tice H."/>
            <person name="Del Rio T.G."/>
            <person name="Cheng J.F."/>
            <person name="Han C."/>
            <person name="Tapia R."/>
            <person name="Bruce D."/>
            <person name="Goodwin L.A."/>
            <person name="Pitluck S."/>
            <person name="Huntemann M."/>
            <person name="Liolios K."/>
            <person name="Pagani I."/>
            <person name="Ivanova N."/>
            <person name="Mikhailova N."/>
            <person name="Pati A."/>
            <person name="Chen A."/>
            <person name="Palaniappan K."/>
            <person name="Land M."/>
            <person name="Brambilla E.M."/>
            <person name="Rohde M."/>
            <person name="Spring S."/>
            <person name="Goker M."/>
            <person name="Detter J.C."/>
            <person name="Bristow J."/>
            <person name="Eisen J.A."/>
            <person name="Markowitz V."/>
            <person name="Hugenholtz P."/>
            <person name="Kyrpides N.C."/>
            <person name="Klenk H.P."/>
            <person name="Woyke T."/>
        </authorList>
    </citation>
    <scope>NUCLEOTIDE SEQUENCE [LARGE SCALE GENOMIC DNA]</scope>
    <source>
        <strain evidence="2">DSM 2844</strain>
    </source>
</reference>
<sequence>MYRYSESVEVFFLQGEENLFFLVLCGFAGGKAAAGNSQI</sequence>
<dbReference type="HOGENOM" id="CLU_3316764_0_0_10"/>